<name>M7TAT9_EUTLA</name>
<feature type="transmembrane region" description="Helical" evidence="6">
    <location>
        <begin position="84"/>
        <end position="104"/>
    </location>
</feature>
<dbReference type="PANTHER" id="PTHR45649">
    <property type="entry name" value="AMINO-ACID PERMEASE BAT1"/>
    <property type="match status" value="1"/>
</dbReference>
<feature type="transmembrane region" description="Helical" evidence="6">
    <location>
        <begin position="433"/>
        <end position="453"/>
    </location>
</feature>
<dbReference type="InterPro" id="IPR002293">
    <property type="entry name" value="AA/rel_permease1"/>
</dbReference>
<organism evidence="7 8">
    <name type="scientific">Eutypa lata (strain UCR-EL1)</name>
    <name type="common">Grapevine dieback disease fungus</name>
    <name type="synonym">Eutypa armeniacae</name>
    <dbReference type="NCBI Taxonomy" id="1287681"/>
    <lineage>
        <taxon>Eukaryota</taxon>
        <taxon>Fungi</taxon>
        <taxon>Dikarya</taxon>
        <taxon>Ascomycota</taxon>
        <taxon>Pezizomycotina</taxon>
        <taxon>Sordariomycetes</taxon>
        <taxon>Xylariomycetidae</taxon>
        <taxon>Xylariales</taxon>
        <taxon>Diatrypaceae</taxon>
        <taxon>Eutypa</taxon>
    </lineage>
</organism>
<feature type="transmembrane region" description="Helical" evidence="6">
    <location>
        <begin position="52"/>
        <end position="78"/>
    </location>
</feature>
<keyword evidence="4 6" id="KW-1133">Transmembrane helix</keyword>
<evidence type="ECO:0000256" key="3">
    <source>
        <dbReference type="ARBA" id="ARBA00022692"/>
    </source>
</evidence>
<dbReference type="OrthoDB" id="3900342at2759"/>
<feature type="transmembrane region" description="Helical" evidence="6">
    <location>
        <begin position="511"/>
        <end position="528"/>
    </location>
</feature>
<feature type="transmembrane region" description="Helical" evidence="6">
    <location>
        <begin position="206"/>
        <end position="225"/>
    </location>
</feature>
<dbReference type="PIRSF" id="PIRSF006060">
    <property type="entry name" value="AA_transporter"/>
    <property type="match status" value="1"/>
</dbReference>
<dbReference type="OMA" id="FWNCLAW"/>
<sequence>MDDETSQMKKTQSAAEAQVRDDVNNGEILILSNGETVNASGHTQELERNFSLFNMCAVAITIGNCWAISGATIILSVYNGGAPGVIYEFIAAGLFYLLVTASLAELASAIPSSAGIYHWATLTPGSRGLGRVVGFFAGYWNALAYALGSASLAAIGGQAILQMWALTHEGFAVERWHVFVVYLLLTWANVAVLLFANRALPQMNNIFMALGYGGWLVSIVALAVLPTRRQGGVGAGVGVEGEVVKRQWASSSFVWSDWQNNTGYSSDGLVFVLGMLNGAFNIGTPDCSTHMAEEVPRPSVNIPIAMGVQMVASFLSTIVYLVALLYAITDWDAVLESSAAFPLAEIYHQATGSSAGAIGLTIVLLLPLLGSALGAMMTASRAFWTLARDGAVPFSDVFGRVHPRHRTPVAAILFVGCFCTAMGLIYLGSDVAFQAMVGSFAVLVALSYLAALVPYLLRGKAGIKKGPFSLGDGVFGFAVTAVSCLFLSVWVVFYCFPYAMPVAAADMNYSSVITAGLTALVGCWYLYVRKTYQGPPLLEP</sequence>
<dbReference type="PANTHER" id="PTHR45649:SF27">
    <property type="entry name" value="CHOLINE TRANSPORTER (EUROFUNG)"/>
    <property type="match status" value="1"/>
</dbReference>
<keyword evidence="8" id="KW-1185">Reference proteome</keyword>
<dbReference type="PROSITE" id="PS00218">
    <property type="entry name" value="AMINO_ACID_PERMEASE_1"/>
    <property type="match status" value="1"/>
</dbReference>
<dbReference type="HOGENOM" id="CLU_004495_2_1_1"/>
<protein>
    <submittedName>
        <fullName evidence="7">Putative choline transporter protein</fullName>
    </submittedName>
</protein>
<dbReference type="GO" id="GO:0022857">
    <property type="term" value="F:transmembrane transporter activity"/>
    <property type="evidence" value="ECO:0007669"/>
    <property type="project" value="InterPro"/>
</dbReference>
<accession>M7TAT9</accession>
<dbReference type="EMBL" id="KB707178">
    <property type="protein sequence ID" value="EMR63760.1"/>
    <property type="molecule type" value="Genomic_DNA"/>
</dbReference>
<feature type="transmembrane region" description="Helical" evidence="6">
    <location>
        <begin position="409"/>
        <end position="427"/>
    </location>
</feature>
<feature type="transmembrane region" description="Helical" evidence="6">
    <location>
        <begin position="178"/>
        <end position="200"/>
    </location>
</feature>
<evidence type="ECO:0000256" key="2">
    <source>
        <dbReference type="ARBA" id="ARBA00022448"/>
    </source>
</evidence>
<keyword evidence="3 6" id="KW-0812">Transmembrane</keyword>
<evidence type="ECO:0000256" key="4">
    <source>
        <dbReference type="ARBA" id="ARBA00022989"/>
    </source>
</evidence>
<dbReference type="InterPro" id="IPR004840">
    <property type="entry name" value="Amino_acid_permease_CS"/>
</dbReference>
<dbReference type="Proteomes" id="UP000012174">
    <property type="component" value="Unassembled WGS sequence"/>
</dbReference>
<evidence type="ECO:0000256" key="5">
    <source>
        <dbReference type="ARBA" id="ARBA00023136"/>
    </source>
</evidence>
<reference evidence="8" key="1">
    <citation type="journal article" date="2013" name="Genome Announc.">
        <title>Draft genome sequence of the grapevine dieback fungus Eutypa lata UCR-EL1.</title>
        <authorList>
            <person name="Blanco-Ulate B."/>
            <person name="Rolshausen P.E."/>
            <person name="Cantu D."/>
        </authorList>
    </citation>
    <scope>NUCLEOTIDE SEQUENCE [LARGE SCALE GENOMIC DNA]</scope>
    <source>
        <strain evidence="8">UCR-EL1</strain>
    </source>
</reference>
<feature type="transmembrane region" description="Helical" evidence="6">
    <location>
        <begin position="474"/>
        <end position="499"/>
    </location>
</feature>
<evidence type="ECO:0000256" key="1">
    <source>
        <dbReference type="ARBA" id="ARBA00004141"/>
    </source>
</evidence>
<keyword evidence="5 6" id="KW-0472">Membrane</keyword>
<keyword evidence="2" id="KW-0813">Transport</keyword>
<dbReference type="KEGG" id="ela:UCREL1_9290"/>
<feature type="transmembrane region" description="Helical" evidence="6">
    <location>
        <begin position="143"/>
        <end position="166"/>
    </location>
</feature>
<gene>
    <name evidence="7" type="ORF">UCREL1_9290</name>
</gene>
<dbReference type="AlphaFoldDB" id="M7TAT9"/>
<evidence type="ECO:0000313" key="8">
    <source>
        <dbReference type="Proteomes" id="UP000012174"/>
    </source>
</evidence>
<dbReference type="Gene3D" id="1.20.1740.10">
    <property type="entry name" value="Amino acid/polyamine transporter I"/>
    <property type="match status" value="1"/>
</dbReference>
<dbReference type="GO" id="GO:0016020">
    <property type="term" value="C:membrane"/>
    <property type="evidence" value="ECO:0007669"/>
    <property type="project" value="UniProtKB-SubCell"/>
</dbReference>
<comment type="subcellular location">
    <subcellularLocation>
        <location evidence="1">Membrane</location>
        <topology evidence="1">Multi-pass membrane protein</topology>
    </subcellularLocation>
</comment>
<dbReference type="Pfam" id="PF13520">
    <property type="entry name" value="AA_permease_2"/>
    <property type="match status" value="1"/>
</dbReference>
<evidence type="ECO:0000313" key="7">
    <source>
        <dbReference type="EMBL" id="EMR63760.1"/>
    </source>
</evidence>
<dbReference type="eggNOG" id="KOG1289">
    <property type="taxonomic scope" value="Eukaryota"/>
</dbReference>
<evidence type="ECO:0000256" key="6">
    <source>
        <dbReference type="SAM" id="Phobius"/>
    </source>
</evidence>
<dbReference type="GO" id="GO:0006865">
    <property type="term" value="P:amino acid transport"/>
    <property type="evidence" value="ECO:0007669"/>
    <property type="project" value="InterPro"/>
</dbReference>
<feature type="transmembrane region" description="Helical" evidence="6">
    <location>
        <begin position="304"/>
        <end position="328"/>
    </location>
</feature>
<proteinExistence type="predicted"/>
<feature type="transmembrane region" description="Helical" evidence="6">
    <location>
        <begin position="357"/>
        <end position="379"/>
    </location>
</feature>